<gene>
    <name evidence="1" type="ORF">AU381_00190</name>
</gene>
<name>A0A178XZW4_9HYPH</name>
<reference evidence="1 2" key="1">
    <citation type="journal article" date="2016" name="Int. J. Syst. Evol. Microbiol.">
        <title>Ensifer glycinis sp. nov., an novel rhizobial species associated with Glycine spp.</title>
        <authorList>
            <person name="Yan H."/>
            <person name="Yan J."/>
            <person name="Sui X.H."/>
            <person name="Wang E.T."/>
            <person name="Chen W.X."/>
            <person name="Zhang X.X."/>
            <person name="Chen W.F."/>
        </authorList>
    </citation>
    <scope>NUCLEOTIDE SEQUENCE [LARGE SCALE GENOMIC DNA]</scope>
    <source>
        <strain evidence="1 2">CCBAU 23380</strain>
    </source>
</reference>
<dbReference type="EMBL" id="LPUX01000053">
    <property type="protein sequence ID" value="OAP40382.1"/>
    <property type="molecule type" value="Genomic_DNA"/>
</dbReference>
<protein>
    <submittedName>
        <fullName evidence="1">Uncharacterized protein</fullName>
    </submittedName>
</protein>
<comment type="caution">
    <text evidence="1">The sequence shown here is derived from an EMBL/GenBank/DDBJ whole genome shotgun (WGS) entry which is preliminary data.</text>
</comment>
<dbReference type="OrthoDB" id="8410856at2"/>
<dbReference type="RefSeq" id="WP_064240699.1">
    <property type="nucleotide sequence ID" value="NZ_LPUX01000053.1"/>
</dbReference>
<evidence type="ECO:0000313" key="2">
    <source>
        <dbReference type="Proteomes" id="UP000094025"/>
    </source>
</evidence>
<sequence length="78" mass="8779">MGWVFDIASAPRDRAVILETKCGKVTKTYWIEKEGRWAGFAKGEEPIAWQPWPTPSRRRAGLGQHDVNLPIIEDVGGM</sequence>
<dbReference type="AlphaFoldDB" id="A0A178XZW4"/>
<organism evidence="1 2">
    <name type="scientific">Sinorhizobium glycinis</name>
    <dbReference type="NCBI Taxonomy" id="1472378"/>
    <lineage>
        <taxon>Bacteria</taxon>
        <taxon>Pseudomonadati</taxon>
        <taxon>Pseudomonadota</taxon>
        <taxon>Alphaproteobacteria</taxon>
        <taxon>Hyphomicrobiales</taxon>
        <taxon>Rhizobiaceae</taxon>
        <taxon>Sinorhizobium/Ensifer group</taxon>
        <taxon>Sinorhizobium</taxon>
    </lineage>
</organism>
<accession>A0A178XZW4</accession>
<dbReference type="Proteomes" id="UP000094025">
    <property type="component" value="Unassembled WGS sequence"/>
</dbReference>
<dbReference type="STRING" id="1472378.AU381_00190"/>
<proteinExistence type="predicted"/>
<evidence type="ECO:0000313" key="1">
    <source>
        <dbReference type="EMBL" id="OAP40382.1"/>
    </source>
</evidence>
<keyword evidence="2" id="KW-1185">Reference proteome</keyword>